<dbReference type="RefSeq" id="WP_123280362.1">
    <property type="nucleotide sequence ID" value="NZ_DAMBVG010000001.1"/>
</dbReference>
<comment type="caution">
    <text evidence="1">The sequence shown here is derived from an EMBL/GenBank/DDBJ whole genome shotgun (WGS) entry which is preliminary data.</text>
</comment>
<gene>
    <name evidence="1" type="ORF">EGH73_01530</name>
</gene>
<dbReference type="InterPro" id="IPR024524">
    <property type="entry name" value="DUF3800"/>
</dbReference>
<name>A0A3N0XBK9_9FLAO</name>
<dbReference type="EMBL" id="RJTU01000013">
    <property type="protein sequence ID" value="ROI14703.1"/>
    <property type="molecule type" value="Genomic_DNA"/>
</dbReference>
<reference evidence="2" key="2">
    <citation type="submission" date="2018-11" db="EMBL/GenBank/DDBJ databases">
        <title>Proposal to divide the Flavobacteriaceae and reorganize its genera based on Amino Acid Identity values calculated from whole genome sequences.</title>
        <authorList>
            <person name="Nicholson A.C."/>
            <person name="Gulvik C.A."/>
            <person name="Whitney A.M."/>
            <person name="Humrighouse B.W."/>
            <person name="Bell M."/>
            <person name="Holmes B."/>
            <person name="Steigerwalt A."/>
            <person name="Villarma A."/>
            <person name="Sheth M."/>
            <person name="Batra D."/>
            <person name="Pryor J."/>
            <person name="Bernardet J.-F."/>
            <person name="Hugo C."/>
            <person name="Kampfer P."/>
            <person name="Newman J."/>
            <person name="Mcquiston J."/>
        </authorList>
    </citation>
    <scope>NUCLEOTIDE SEQUENCE [LARGE SCALE GENOMIC DNA]</scope>
    <source>
        <strain evidence="2">DSM 22165</strain>
    </source>
</reference>
<proteinExistence type="predicted"/>
<evidence type="ECO:0000313" key="2">
    <source>
        <dbReference type="Proteomes" id="UP000267623"/>
    </source>
</evidence>
<reference evidence="2" key="1">
    <citation type="submission" date="2018-11" db="EMBL/GenBank/DDBJ databases">
        <title>Proposal to divide the Flavobacteriaceae and reorganize its genera based on Amino Acid Identity values calculated from whole genome sequences.</title>
        <authorList>
            <person name="Nicholson A.C."/>
            <person name="Gulvik C.A."/>
            <person name="Whitney A.M."/>
            <person name="Humrighouse B.W."/>
            <person name="Bell M."/>
            <person name="Holmes B."/>
            <person name="Steigerwalt A."/>
            <person name="Villarma A."/>
            <person name="Sheth M."/>
            <person name="Batra D."/>
            <person name="Pryor J."/>
            <person name="Bernardet J.-F."/>
            <person name="Hugo C."/>
            <person name="Kampfer P."/>
            <person name="Newman J."/>
            <person name="Mcquiston J.R."/>
        </authorList>
    </citation>
    <scope>NUCLEOTIDE SEQUENCE [LARGE SCALE GENOMIC DNA]</scope>
    <source>
        <strain evidence="2">DSM 22165</strain>
    </source>
</reference>
<dbReference type="Proteomes" id="UP000267623">
    <property type="component" value="Unassembled WGS sequence"/>
</dbReference>
<dbReference type="AlphaFoldDB" id="A0A3N0XBK9"/>
<evidence type="ECO:0000313" key="1">
    <source>
        <dbReference type="EMBL" id="ROI14703.1"/>
    </source>
</evidence>
<dbReference type="Pfam" id="PF12686">
    <property type="entry name" value="DUF3800"/>
    <property type="match status" value="1"/>
</dbReference>
<sequence>MNFEVYCDESCLEALKNKNEHFFMGIGGIWMPAEMRDKFKTELKQIKSKYNVQGEFKWNKVSPKYLPMYKEIIDFFFDAKYLRFRVILVESDKVNLVTFHNSDAELSFYKFYYQMIKSWIYDFNLYDVFLDLKKNRNKGRLKELERFLDNANFFSDVRTVQGLPSNQSLGIQLADLLTGIITAKFNNKTTSIAKSELIRYVESHLGNVIQPTSKNEEKLNVFKINLQGGW</sequence>
<protein>
    <submittedName>
        <fullName evidence="1">DUF3800 domain-containing protein</fullName>
    </submittedName>
</protein>
<accession>A0A3N0XBK9</accession>
<organism evidence="1 2">
    <name type="scientific">Epilithonimonas hominis</name>
    <dbReference type="NCBI Taxonomy" id="420404"/>
    <lineage>
        <taxon>Bacteria</taxon>
        <taxon>Pseudomonadati</taxon>
        <taxon>Bacteroidota</taxon>
        <taxon>Flavobacteriia</taxon>
        <taxon>Flavobacteriales</taxon>
        <taxon>Weeksellaceae</taxon>
        <taxon>Chryseobacterium group</taxon>
        <taxon>Epilithonimonas</taxon>
    </lineage>
</organism>